<gene>
    <name evidence="1" type="ORF">DPMN_052485</name>
</gene>
<evidence type="ECO:0000313" key="2">
    <source>
        <dbReference type="Proteomes" id="UP000828390"/>
    </source>
</evidence>
<reference evidence="1" key="2">
    <citation type="submission" date="2020-11" db="EMBL/GenBank/DDBJ databases">
        <authorList>
            <person name="McCartney M.A."/>
            <person name="Auch B."/>
            <person name="Kono T."/>
            <person name="Mallez S."/>
            <person name="Becker A."/>
            <person name="Gohl D.M."/>
            <person name="Silverstein K.A.T."/>
            <person name="Koren S."/>
            <person name="Bechman K.B."/>
            <person name="Herman A."/>
            <person name="Abrahante J.E."/>
            <person name="Garbe J."/>
        </authorList>
    </citation>
    <scope>NUCLEOTIDE SEQUENCE</scope>
    <source>
        <strain evidence="1">Duluth1</strain>
        <tissue evidence="1">Whole animal</tissue>
    </source>
</reference>
<dbReference type="AlphaFoldDB" id="A0A9D4CJS7"/>
<keyword evidence="2" id="KW-1185">Reference proteome</keyword>
<dbReference type="Proteomes" id="UP000828390">
    <property type="component" value="Unassembled WGS sequence"/>
</dbReference>
<dbReference type="InterPro" id="IPR009011">
    <property type="entry name" value="Man6P_isomerase_rcpt-bd_dom_sf"/>
</dbReference>
<reference evidence="1" key="1">
    <citation type="journal article" date="2019" name="bioRxiv">
        <title>The Genome of the Zebra Mussel, Dreissena polymorpha: A Resource for Invasive Species Research.</title>
        <authorList>
            <person name="McCartney M.A."/>
            <person name="Auch B."/>
            <person name="Kono T."/>
            <person name="Mallez S."/>
            <person name="Zhang Y."/>
            <person name="Obille A."/>
            <person name="Becker A."/>
            <person name="Abrahante J.E."/>
            <person name="Garbe J."/>
            <person name="Badalamenti J.P."/>
            <person name="Herman A."/>
            <person name="Mangelson H."/>
            <person name="Liachko I."/>
            <person name="Sullivan S."/>
            <person name="Sone E.D."/>
            <person name="Koren S."/>
            <person name="Silverstein K.A.T."/>
            <person name="Beckman K.B."/>
            <person name="Gohl D.M."/>
        </authorList>
    </citation>
    <scope>NUCLEOTIDE SEQUENCE</scope>
    <source>
        <strain evidence="1">Duluth1</strain>
        <tissue evidence="1">Whole animal</tissue>
    </source>
</reference>
<protein>
    <submittedName>
        <fullName evidence="1">Uncharacterized protein</fullName>
    </submittedName>
</protein>
<sequence length="54" mass="6377">MSTDQCIYQFEWRTAAACELGHYIGDNCRVQGNGKKLKEKQLFRWLRRRTSSVP</sequence>
<organism evidence="1 2">
    <name type="scientific">Dreissena polymorpha</name>
    <name type="common">Zebra mussel</name>
    <name type="synonym">Mytilus polymorpha</name>
    <dbReference type="NCBI Taxonomy" id="45954"/>
    <lineage>
        <taxon>Eukaryota</taxon>
        <taxon>Metazoa</taxon>
        <taxon>Spiralia</taxon>
        <taxon>Lophotrochozoa</taxon>
        <taxon>Mollusca</taxon>
        <taxon>Bivalvia</taxon>
        <taxon>Autobranchia</taxon>
        <taxon>Heteroconchia</taxon>
        <taxon>Euheterodonta</taxon>
        <taxon>Imparidentia</taxon>
        <taxon>Neoheterodontei</taxon>
        <taxon>Myida</taxon>
        <taxon>Dreissenoidea</taxon>
        <taxon>Dreissenidae</taxon>
        <taxon>Dreissena</taxon>
    </lineage>
</organism>
<name>A0A9D4CJS7_DREPO</name>
<proteinExistence type="predicted"/>
<dbReference type="EMBL" id="JAIWYP010000012">
    <property type="protein sequence ID" value="KAH3726618.1"/>
    <property type="molecule type" value="Genomic_DNA"/>
</dbReference>
<accession>A0A9D4CJS7</accession>
<comment type="caution">
    <text evidence="1">The sequence shown here is derived from an EMBL/GenBank/DDBJ whole genome shotgun (WGS) entry which is preliminary data.</text>
</comment>
<dbReference type="SUPFAM" id="SSF50911">
    <property type="entry name" value="Mannose 6-phosphate receptor domain"/>
    <property type="match status" value="1"/>
</dbReference>
<evidence type="ECO:0000313" key="1">
    <source>
        <dbReference type="EMBL" id="KAH3726618.1"/>
    </source>
</evidence>